<dbReference type="InterPro" id="IPR051490">
    <property type="entry name" value="THEM6_lcsJ_thioesterase"/>
</dbReference>
<dbReference type="OMA" id="FECDFYL"/>
<evidence type="ECO:0000256" key="2">
    <source>
        <dbReference type="SAM" id="Phobius"/>
    </source>
</evidence>
<evidence type="ECO:0000313" key="4">
    <source>
        <dbReference type="Proteomes" id="UP000053201"/>
    </source>
</evidence>
<dbReference type="OrthoDB" id="265761at2759"/>
<keyword evidence="2" id="KW-0472">Membrane</keyword>
<dbReference type="PANTHER" id="PTHR12475">
    <property type="match status" value="1"/>
</dbReference>
<feature type="transmembrane region" description="Helical" evidence="2">
    <location>
        <begin position="12"/>
        <end position="30"/>
    </location>
</feature>
<comment type="similarity">
    <text evidence="1">Belongs to the lcsJ thioesterase family.</text>
</comment>
<accession>A0A0L0HEH8</accession>
<protein>
    <recommendedName>
        <fullName evidence="5">Thioesterase</fullName>
    </recommendedName>
</protein>
<keyword evidence="4" id="KW-1185">Reference proteome</keyword>
<evidence type="ECO:0000256" key="1">
    <source>
        <dbReference type="ARBA" id="ARBA00038476"/>
    </source>
</evidence>
<organism evidence="3 4">
    <name type="scientific">Spizellomyces punctatus (strain DAOM BR117)</name>
    <dbReference type="NCBI Taxonomy" id="645134"/>
    <lineage>
        <taxon>Eukaryota</taxon>
        <taxon>Fungi</taxon>
        <taxon>Fungi incertae sedis</taxon>
        <taxon>Chytridiomycota</taxon>
        <taxon>Chytridiomycota incertae sedis</taxon>
        <taxon>Chytridiomycetes</taxon>
        <taxon>Spizellomycetales</taxon>
        <taxon>Spizellomycetaceae</taxon>
        <taxon>Spizellomyces</taxon>
    </lineage>
</organism>
<dbReference type="RefSeq" id="XP_016607419.1">
    <property type="nucleotide sequence ID" value="XM_016753834.1"/>
</dbReference>
<evidence type="ECO:0000313" key="3">
    <source>
        <dbReference type="EMBL" id="KNC99379.1"/>
    </source>
</evidence>
<dbReference type="Proteomes" id="UP000053201">
    <property type="component" value="Unassembled WGS sequence"/>
</dbReference>
<reference evidence="3 4" key="1">
    <citation type="submission" date="2009-08" db="EMBL/GenBank/DDBJ databases">
        <title>The Genome Sequence of Spizellomyces punctatus strain DAOM BR117.</title>
        <authorList>
            <consortium name="The Broad Institute Genome Sequencing Platform"/>
            <person name="Russ C."/>
            <person name="Cuomo C."/>
            <person name="Shea T."/>
            <person name="Young S.K."/>
            <person name="Zeng Q."/>
            <person name="Koehrsen M."/>
            <person name="Haas B."/>
            <person name="Borodovsky M."/>
            <person name="Guigo R."/>
            <person name="Alvarado L."/>
            <person name="Berlin A."/>
            <person name="Bochicchio J."/>
            <person name="Borenstein D."/>
            <person name="Chapman S."/>
            <person name="Chen Z."/>
            <person name="Engels R."/>
            <person name="Freedman E."/>
            <person name="Gellesch M."/>
            <person name="Goldberg J."/>
            <person name="Griggs A."/>
            <person name="Gujja S."/>
            <person name="Heiman D."/>
            <person name="Hepburn T."/>
            <person name="Howarth C."/>
            <person name="Jen D."/>
            <person name="Larson L."/>
            <person name="Lewis B."/>
            <person name="Mehta T."/>
            <person name="Park D."/>
            <person name="Pearson M."/>
            <person name="Roberts A."/>
            <person name="Saif S."/>
            <person name="Shenoy N."/>
            <person name="Sisk P."/>
            <person name="Stolte C."/>
            <person name="Sykes S."/>
            <person name="Thomson T."/>
            <person name="Walk T."/>
            <person name="White J."/>
            <person name="Yandava C."/>
            <person name="Burger G."/>
            <person name="Gray M.W."/>
            <person name="Holland P.W.H."/>
            <person name="King N."/>
            <person name="Lang F.B.F."/>
            <person name="Roger A.J."/>
            <person name="Ruiz-Trillo I."/>
            <person name="Lander E."/>
            <person name="Nusbaum C."/>
        </authorList>
    </citation>
    <scope>NUCLEOTIDE SEQUENCE [LARGE SCALE GENOMIC DNA]</scope>
    <source>
        <strain evidence="3 4">DAOM BR117</strain>
    </source>
</reference>
<dbReference type="EMBL" id="KQ257458">
    <property type="protein sequence ID" value="KNC99379.1"/>
    <property type="molecule type" value="Genomic_DNA"/>
</dbReference>
<dbReference type="PANTHER" id="PTHR12475:SF4">
    <property type="entry name" value="PROTEIN THEM6"/>
    <property type="match status" value="1"/>
</dbReference>
<sequence length="241" mass="27771">MAGANQAIVQRRLVVLGIGILFLILGRKIYTRPRLLAFALLLFNIRSLPFAHHLRLSKHIVQAGLRRRWRPAATIWAPQYLTYRVWPDDMDWNLHMNNSTYNKHLDYARTDWAIAILGLDFNRKVMIMVGGVQSFFMRELGPLQKYAIESTLLGYDEKWIYVQHRFISTTPHKPSTVHCIAISKLVLKEPNGKTLPFGQALHIIGCAEAMSPHNEERRLRGMAIMRGFVDGEQMLLLEGRL</sequence>
<dbReference type="eggNOG" id="KOG4366">
    <property type="taxonomic scope" value="Eukaryota"/>
</dbReference>
<proteinExistence type="inferred from homology"/>
<dbReference type="InParanoid" id="A0A0L0HEH8"/>
<dbReference type="Gene3D" id="3.10.129.10">
    <property type="entry name" value="Hotdog Thioesterase"/>
    <property type="match status" value="1"/>
</dbReference>
<dbReference type="CDD" id="cd00586">
    <property type="entry name" value="4HBT"/>
    <property type="match status" value="1"/>
</dbReference>
<dbReference type="GeneID" id="27688986"/>
<dbReference type="Pfam" id="PF13279">
    <property type="entry name" value="4HBT_2"/>
    <property type="match status" value="1"/>
</dbReference>
<dbReference type="AlphaFoldDB" id="A0A0L0HEH8"/>
<name>A0A0L0HEH8_SPIPD</name>
<keyword evidence="2" id="KW-0812">Transmembrane</keyword>
<dbReference type="SUPFAM" id="SSF54637">
    <property type="entry name" value="Thioesterase/thiol ester dehydrase-isomerase"/>
    <property type="match status" value="1"/>
</dbReference>
<gene>
    <name evidence="3" type="ORF">SPPG_05623</name>
</gene>
<dbReference type="VEuPathDB" id="FungiDB:SPPG_05623"/>
<dbReference type="InterPro" id="IPR029069">
    <property type="entry name" value="HotDog_dom_sf"/>
</dbReference>
<keyword evidence="2" id="KW-1133">Transmembrane helix</keyword>
<evidence type="ECO:0008006" key="5">
    <source>
        <dbReference type="Google" id="ProtNLM"/>
    </source>
</evidence>